<dbReference type="PANTHER" id="PTHR34846:SF11">
    <property type="entry name" value="4-CARBOXYMUCONOLACTONE DECARBOXYLASE FAMILY PROTEIN (AFU_ORTHOLOGUE AFUA_6G11590)"/>
    <property type="match status" value="1"/>
</dbReference>
<dbReference type="Gene3D" id="1.20.1290.10">
    <property type="entry name" value="AhpD-like"/>
    <property type="match status" value="1"/>
</dbReference>
<dbReference type="eggNOG" id="COG2128">
    <property type="taxonomic scope" value="Bacteria"/>
</dbReference>
<gene>
    <name evidence="2" type="ORF">ARGLB_110_00250</name>
</gene>
<evidence type="ECO:0000259" key="1">
    <source>
        <dbReference type="Pfam" id="PF02627"/>
    </source>
</evidence>
<dbReference type="STRING" id="1077972.ARGLB_110_00250"/>
<protein>
    <recommendedName>
        <fullName evidence="1">Carboxymuconolactone decarboxylase-like domain-containing protein</fullName>
    </recommendedName>
</protein>
<proteinExistence type="predicted"/>
<reference evidence="2 3" key="1">
    <citation type="submission" date="2011-12" db="EMBL/GenBank/DDBJ databases">
        <title>Whole genome shotgun sequence of Arthrobacter globiformis NBRC 12137.</title>
        <authorList>
            <person name="Miyazawa S."/>
            <person name="Hosoyama A."/>
            <person name="Tsuchikane K."/>
            <person name="Katsumata H."/>
            <person name="Yamazaki S."/>
            <person name="Fujita N."/>
        </authorList>
    </citation>
    <scope>NUCLEOTIDE SEQUENCE [LARGE SCALE GENOMIC DNA]</scope>
    <source>
        <strain evidence="2 3">NBRC 12137</strain>
    </source>
</reference>
<dbReference type="GO" id="GO:0051920">
    <property type="term" value="F:peroxiredoxin activity"/>
    <property type="evidence" value="ECO:0007669"/>
    <property type="project" value="InterPro"/>
</dbReference>
<keyword evidence="3" id="KW-1185">Reference proteome</keyword>
<dbReference type="SUPFAM" id="SSF69118">
    <property type="entry name" value="AhpD-like"/>
    <property type="match status" value="1"/>
</dbReference>
<comment type="caution">
    <text evidence="2">The sequence shown here is derived from an EMBL/GenBank/DDBJ whole genome shotgun (WGS) entry which is preliminary data.</text>
</comment>
<organism evidence="2 3">
    <name type="scientific">Arthrobacter globiformis (strain ATCC 8010 / DSM 20124 / JCM 1332 / NBRC 12137 / NCIMB 8907 / NRRL B-2979 / 168)</name>
    <dbReference type="NCBI Taxonomy" id="1077972"/>
    <lineage>
        <taxon>Bacteria</taxon>
        <taxon>Bacillati</taxon>
        <taxon>Actinomycetota</taxon>
        <taxon>Actinomycetes</taxon>
        <taxon>Micrococcales</taxon>
        <taxon>Micrococcaceae</taxon>
        <taxon>Arthrobacter</taxon>
    </lineage>
</organism>
<feature type="domain" description="Carboxymuconolactone decarboxylase-like" evidence="1">
    <location>
        <begin position="45"/>
        <end position="119"/>
    </location>
</feature>
<dbReference type="InterPro" id="IPR029032">
    <property type="entry name" value="AhpD-like"/>
</dbReference>
<accession>H0QTB3</accession>
<sequence length="186" mass="20694">MARVPYRQRSDARDDVAIYDRLERERKIPTPNIFLALAHAPAQLDGLLTYAKSLRAAGELGKELRELAILSMSYARGGGYISAHHEKDAIQAGITAEQLAVLRQQGDPTYAFSALQTAVIELGRSVGLGRSVTQEQWDAAAKHLDHKQMVQLTMTLCWYMQGEIMTQILDLDTEPDYQPQLPAAKT</sequence>
<dbReference type="InterPro" id="IPR003779">
    <property type="entry name" value="CMD-like"/>
</dbReference>
<name>H0QTB3_ARTG1</name>
<dbReference type="Pfam" id="PF02627">
    <property type="entry name" value="CMD"/>
    <property type="match status" value="1"/>
</dbReference>
<dbReference type="Proteomes" id="UP000003828">
    <property type="component" value="Unassembled WGS sequence"/>
</dbReference>
<evidence type="ECO:0000313" key="3">
    <source>
        <dbReference type="Proteomes" id="UP000003828"/>
    </source>
</evidence>
<dbReference type="PANTHER" id="PTHR34846">
    <property type="entry name" value="4-CARBOXYMUCONOLACTONE DECARBOXYLASE FAMILY PROTEIN (AFU_ORTHOLOGUE AFUA_6G11590)"/>
    <property type="match status" value="1"/>
</dbReference>
<dbReference type="AlphaFoldDB" id="H0QTB3"/>
<dbReference type="EMBL" id="BAEG01000110">
    <property type="protein sequence ID" value="GAB16064.1"/>
    <property type="molecule type" value="Genomic_DNA"/>
</dbReference>
<evidence type="ECO:0000313" key="2">
    <source>
        <dbReference type="EMBL" id="GAB16064.1"/>
    </source>
</evidence>